<accession>A0A942URS5</accession>
<dbReference type="Proteomes" id="UP000676456">
    <property type="component" value="Unassembled WGS sequence"/>
</dbReference>
<comment type="caution">
    <text evidence="2">The sequence shown here is derived from an EMBL/GenBank/DDBJ whole genome shotgun (WGS) entry which is preliminary data.</text>
</comment>
<name>A0A942URS5_9BACI</name>
<gene>
    <name evidence="2" type="ORF">KHA91_03300</name>
</gene>
<feature type="domain" description="Peptidase S8/S53" evidence="1">
    <location>
        <begin position="160"/>
        <end position="301"/>
    </location>
</feature>
<organism evidence="2 3">
    <name type="scientific">Lederbergia citrea</name>
    <dbReference type="NCBI Taxonomy" id="2833581"/>
    <lineage>
        <taxon>Bacteria</taxon>
        <taxon>Bacillati</taxon>
        <taxon>Bacillota</taxon>
        <taxon>Bacilli</taxon>
        <taxon>Bacillales</taxon>
        <taxon>Bacillaceae</taxon>
        <taxon>Lederbergia</taxon>
    </lineage>
</organism>
<reference evidence="2 3" key="1">
    <citation type="submission" date="2021-05" db="EMBL/GenBank/DDBJ databases">
        <title>Novel Bacillus species.</title>
        <authorList>
            <person name="Liu G."/>
        </authorList>
    </citation>
    <scope>NUCLEOTIDE SEQUENCE [LARGE SCALE GENOMIC DNA]</scope>
    <source>
        <strain evidence="2 3">FJAT-49682</strain>
    </source>
</reference>
<protein>
    <submittedName>
        <fullName evidence="2">S8 family serine peptidase</fullName>
    </submittedName>
</protein>
<dbReference type="Pfam" id="PF00082">
    <property type="entry name" value="Peptidase_S8"/>
    <property type="match status" value="1"/>
</dbReference>
<dbReference type="InterPro" id="IPR036852">
    <property type="entry name" value="Peptidase_S8/S53_dom_sf"/>
</dbReference>
<proteinExistence type="predicted"/>
<dbReference type="RefSeq" id="WP_213096781.1">
    <property type="nucleotide sequence ID" value="NZ_JAGYPN010000001.1"/>
</dbReference>
<dbReference type="EMBL" id="JAGYPN010000001">
    <property type="protein sequence ID" value="MBS4221784.1"/>
    <property type="molecule type" value="Genomic_DNA"/>
</dbReference>
<dbReference type="GO" id="GO:0006508">
    <property type="term" value="P:proteolysis"/>
    <property type="evidence" value="ECO:0007669"/>
    <property type="project" value="InterPro"/>
</dbReference>
<keyword evidence="3" id="KW-1185">Reference proteome</keyword>
<dbReference type="InterPro" id="IPR000209">
    <property type="entry name" value="Peptidase_S8/S53_dom"/>
</dbReference>
<dbReference type="AlphaFoldDB" id="A0A942URS5"/>
<sequence length="502" mass="56154">MYTSFLADPTWERLGFSTPPDETRAGEGIGVVITDTVINHPTIKHLAGRLKRVTVNDDMSVACRDVVLEEQQEEVPYPNIAEHGMVSLFLLSHLPFELEGKKYVGLVPQATFIMVDHHDPFRLKKAMEWIIERQEIWNVQIVINFLVVGGDLSIRPTCEEPIVQAMMPAIEAGLLVIQANGNSPAINNNSPMEFFAVGGYDDGGLKSNSKKIHPLSSKGINGDGHLRPDILAPFTYLPTPYYDCSKTDLYTPYSNHTKTDMKLSYFGGTCGTATLIGGVCAYILSQYPDISLDSLRSALVHLGTPLGETEHTAPTVDVAKTINVIQKGDPIPPLPSNAKENIIGDVGSDIYSKNEIKRGIALTKLIEQKNITREELWNFVDDPSPYVQKVAIWGLHKPINIDERELSWGYFSNSRSDVLGVREAWAYMLLFGANKEELDRWMQFVTDLSADVRHCVNYYLKKYYPDAPGLVHTPDTNTEVIQKIAAPVLQWYMYFSNKGKFN</sequence>
<dbReference type="GO" id="GO:0004252">
    <property type="term" value="F:serine-type endopeptidase activity"/>
    <property type="evidence" value="ECO:0007669"/>
    <property type="project" value="InterPro"/>
</dbReference>
<evidence type="ECO:0000259" key="1">
    <source>
        <dbReference type="Pfam" id="PF00082"/>
    </source>
</evidence>
<dbReference type="SUPFAM" id="SSF52743">
    <property type="entry name" value="Subtilisin-like"/>
    <property type="match status" value="1"/>
</dbReference>
<evidence type="ECO:0000313" key="2">
    <source>
        <dbReference type="EMBL" id="MBS4221784.1"/>
    </source>
</evidence>
<dbReference type="Gene3D" id="3.40.50.200">
    <property type="entry name" value="Peptidase S8/S53 domain"/>
    <property type="match status" value="1"/>
</dbReference>
<evidence type="ECO:0000313" key="3">
    <source>
        <dbReference type="Proteomes" id="UP000676456"/>
    </source>
</evidence>